<evidence type="ECO:0000313" key="2">
    <source>
        <dbReference type="EMBL" id="MBT2187554.1"/>
    </source>
</evidence>
<proteinExistence type="predicted"/>
<organism evidence="2 3">
    <name type="scientific">Sphingobium nicotianae</name>
    <dbReference type="NCBI Taxonomy" id="2782607"/>
    <lineage>
        <taxon>Bacteria</taxon>
        <taxon>Pseudomonadati</taxon>
        <taxon>Pseudomonadota</taxon>
        <taxon>Alphaproteobacteria</taxon>
        <taxon>Sphingomonadales</taxon>
        <taxon>Sphingomonadaceae</taxon>
        <taxon>Sphingobium</taxon>
    </lineage>
</organism>
<sequence length="260" mass="28208">MERWTTFPVLPAMAAPASSGTVSARGGAIHYASYGKGPPVILLHGGLSNSDYWANQLPFLARDHRVILIDSRGHGRSTRSALPYSYELMASDVIAVMDQLKLRKAAIVGWSDGAIIGLVLAIRNPERLTCVFAFAANMDPSGVNLDATEKPPFSTFVAQARKDYERLSPTPDKFDDFLAAIGKMWETEPNYSAADLGKIHVPVAIVDGDHDEAIKAAHTAYLARSIPGARLIWLKDASHFAMMQDPAGFNAALDAFLRGR</sequence>
<keyword evidence="3" id="KW-1185">Reference proteome</keyword>
<evidence type="ECO:0000313" key="3">
    <source>
        <dbReference type="Proteomes" id="UP001138757"/>
    </source>
</evidence>
<keyword evidence="2" id="KW-0378">Hydrolase</keyword>
<dbReference type="EMBL" id="JAHGAW010000007">
    <property type="protein sequence ID" value="MBT2187554.1"/>
    <property type="molecule type" value="Genomic_DNA"/>
</dbReference>
<protein>
    <submittedName>
        <fullName evidence="2">Alpha/beta hydrolase</fullName>
    </submittedName>
</protein>
<dbReference type="SUPFAM" id="SSF53474">
    <property type="entry name" value="alpha/beta-Hydrolases"/>
    <property type="match status" value="1"/>
</dbReference>
<dbReference type="InterPro" id="IPR029058">
    <property type="entry name" value="AB_hydrolase_fold"/>
</dbReference>
<dbReference type="GO" id="GO:0016787">
    <property type="term" value="F:hydrolase activity"/>
    <property type="evidence" value="ECO:0007669"/>
    <property type="project" value="UniProtKB-KW"/>
</dbReference>
<accession>A0A9X1DCV6</accession>
<dbReference type="InterPro" id="IPR050471">
    <property type="entry name" value="AB_hydrolase"/>
</dbReference>
<dbReference type="Pfam" id="PF00561">
    <property type="entry name" value="Abhydrolase_1"/>
    <property type="match status" value="1"/>
</dbReference>
<dbReference type="InterPro" id="IPR000073">
    <property type="entry name" value="AB_hydrolase_1"/>
</dbReference>
<name>A0A9X1DCV6_9SPHN</name>
<dbReference type="AlphaFoldDB" id="A0A9X1DCV6"/>
<dbReference type="PANTHER" id="PTHR43433:SF5">
    <property type="entry name" value="AB HYDROLASE-1 DOMAIN-CONTAINING PROTEIN"/>
    <property type="match status" value="1"/>
</dbReference>
<reference evidence="2" key="1">
    <citation type="submission" date="2021-05" db="EMBL/GenBank/DDBJ databases">
        <title>Genome of Sphingobium sp. strain.</title>
        <authorList>
            <person name="Fan R."/>
        </authorList>
    </citation>
    <scope>NUCLEOTIDE SEQUENCE</scope>
    <source>
        <strain evidence="2">H33</strain>
    </source>
</reference>
<dbReference type="Gene3D" id="3.40.50.1820">
    <property type="entry name" value="alpha/beta hydrolase"/>
    <property type="match status" value="1"/>
</dbReference>
<comment type="caution">
    <text evidence="2">The sequence shown here is derived from an EMBL/GenBank/DDBJ whole genome shotgun (WGS) entry which is preliminary data.</text>
</comment>
<evidence type="ECO:0000259" key="1">
    <source>
        <dbReference type="Pfam" id="PF00561"/>
    </source>
</evidence>
<gene>
    <name evidence="2" type="ORF">KK488_11435</name>
</gene>
<feature type="domain" description="AB hydrolase-1" evidence="1">
    <location>
        <begin position="38"/>
        <end position="171"/>
    </location>
</feature>
<dbReference type="RefSeq" id="WP_214623635.1">
    <property type="nucleotide sequence ID" value="NZ_JAHGAW010000007.1"/>
</dbReference>
<dbReference type="Proteomes" id="UP001138757">
    <property type="component" value="Unassembled WGS sequence"/>
</dbReference>
<dbReference type="PANTHER" id="PTHR43433">
    <property type="entry name" value="HYDROLASE, ALPHA/BETA FOLD FAMILY PROTEIN"/>
    <property type="match status" value="1"/>
</dbReference>